<sequence length="81" mass="9641">MRGITGKEHTQVERRVEAMAKRLEREGHDNTDMLDLGEKLEEIYGEYLEMIERLKRLTESYVDRKGTLVKVYREIRKNGND</sequence>
<name>A0A6G7J0B9_9FLAO</name>
<reference evidence="1 2" key="1">
    <citation type="submission" date="2020-02" db="EMBL/GenBank/DDBJ databases">
        <title>Complete genome of Muricauda sp. 501str8.</title>
        <authorList>
            <person name="Dong B."/>
            <person name="Zhu S."/>
            <person name="Yang J."/>
            <person name="Chen J."/>
        </authorList>
    </citation>
    <scope>NUCLEOTIDE SEQUENCE [LARGE SCALE GENOMIC DNA]</scope>
    <source>
        <strain evidence="1 2">501str8</strain>
    </source>
</reference>
<dbReference type="KEGG" id="mut:GVT53_05130"/>
<dbReference type="RefSeq" id="WP_166247740.1">
    <property type="nucleotide sequence ID" value="NZ_CP049616.1"/>
</dbReference>
<dbReference type="AlphaFoldDB" id="A0A6G7J0B9"/>
<organism evidence="1 2">
    <name type="scientific">Flagellimonas oceani</name>
    <dbReference type="NCBI Taxonomy" id="2698672"/>
    <lineage>
        <taxon>Bacteria</taxon>
        <taxon>Pseudomonadati</taxon>
        <taxon>Bacteroidota</taxon>
        <taxon>Flavobacteriia</taxon>
        <taxon>Flavobacteriales</taxon>
        <taxon>Flavobacteriaceae</taxon>
        <taxon>Flagellimonas</taxon>
    </lineage>
</organism>
<proteinExistence type="predicted"/>
<dbReference type="Proteomes" id="UP000502928">
    <property type="component" value="Chromosome"/>
</dbReference>
<gene>
    <name evidence="1" type="ORF">GVT53_05130</name>
</gene>
<evidence type="ECO:0000313" key="2">
    <source>
        <dbReference type="Proteomes" id="UP000502928"/>
    </source>
</evidence>
<evidence type="ECO:0000313" key="1">
    <source>
        <dbReference type="EMBL" id="QII44079.1"/>
    </source>
</evidence>
<dbReference type="EMBL" id="CP049616">
    <property type="protein sequence ID" value="QII44079.1"/>
    <property type="molecule type" value="Genomic_DNA"/>
</dbReference>
<accession>A0A6G7J0B9</accession>
<keyword evidence="2" id="KW-1185">Reference proteome</keyword>
<protein>
    <submittedName>
        <fullName evidence="1">Uncharacterized protein</fullName>
    </submittedName>
</protein>